<dbReference type="InterPro" id="IPR050275">
    <property type="entry name" value="PGM_Phosphatase"/>
</dbReference>
<comment type="caution">
    <text evidence="5">The sequence shown here is derived from an EMBL/GenBank/DDBJ whole genome shotgun (WGS) entry which is preliminary data.</text>
</comment>
<dbReference type="Gene3D" id="3.40.50.1240">
    <property type="entry name" value="Phosphoglycerate mutase-like"/>
    <property type="match status" value="1"/>
</dbReference>
<evidence type="ECO:0000256" key="4">
    <source>
        <dbReference type="PIRSR" id="PIRSR613078-2"/>
    </source>
</evidence>
<dbReference type="PANTHER" id="PTHR48100:SF1">
    <property type="entry name" value="HISTIDINE PHOSPHATASE FAMILY PROTEIN-RELATED"/>
    <property type="match status" value="1"/>
</dbReference>
<name>A0A2T0UZM8_9MICO</name>
<organism evidence="5 6">
    <name type="scientific">Knoellia remsis</name>
    <dbReference type="NCBI Taxonomy" id="407159"/>
    <lineage>
        <taxon>Bacteria</taxon>
        <taxon>Bacillati</taxon>
        <taxon>Actinomycetota</taxon>
        <taxon>Actinomycetes</taxon>
        <taxon>Micrococcales</taxon>
        <taxon>Intrasporangiaceae</taxon>
        <taxon>Knoellia</taxon>
    </lineage>
</organism>
<evidence type="ECO:0000313" key="5">
    <source>
        <dbReference type="EMBL" id="PRY63390.1"/>
    </source>
</evidence>
<keyword evidence="2" id="KW-0413">Isomerase</keyword>
<keyword evidence="6" id="KW-1185">Reference proteome</keyword>
<keyword evidence="1" id="KW-0324">Glycolysis</keyword>
<dbReference type="CDD" id="cd07067">
    <property type="entry name" value="HP_PGM_like"/>
    <property type="match status" value="1"/>
</dbReference>
<dbReference type="EMBL" id="PVTI01000002">
    <property type="protein sequence ID" value="PRY63390.1"/>
    <property type="molecule type" value="Genomic_DNA"/>
</dbReference>
<dbReference type="InterPro" id="IPR013078">
    <property type="entry name" value="His_Pase_superF_clade-1"/>
</dbReference>
<feature type="binding site" evidence="4">
    <location>
        <position position="63"/>
    </location>
    <ligand>
        <name>substrate</name>
    </ligand>
</feature>
<dbReference type="PANTHER" id="PTHR48100">
    <property type="entry name" value="BROAD-SPECIFICITY PHOSPHATASE YOR283W-RELATED"/>
    <property type="match status" value="1"/>
</dbReference>
<dbReference type="InterPro" id="IPR029033">
    <property type="entry name" value="His_PPase_superfam"/>
</dbReference>
<dbReference type="GO" id="GO:0005737">
    <property type="term" value="C:cytoplasm"/>
    <property type="evidence" value="ECO:0007669"/>
    <property type="project" value="TreeGrafter"/>
</dbReference>
<gene>
    <name evidence="5" type="ORF">BCF74_102224</name>
</gene>
<feature type="active site" description="Proton donor/acceptor" evidence="3">
    <location>
        <position position="87"/>
    </location>
</feature>
<dbReference type="InterPro" id="IPR001345">
    <property type="entry name" value="PG/BPGM_mutase_AS"/>
</dbReference>
<proteinExistence type="predicted"/>
<sequence length="190" mass="20736">MRPLTLHLVRHGQSEWNVEGRLQGQTAHPGLTPLGVEQAHEAAATLAERIDGSVTVVTSDLVRARRTAEIVARVLGVEVVADPDLREQALGRLEGRLTADLVAEPTPEGQHVSEVRWGGGESLRDVHERLAAPIQRARDAAYDHVVWVTHGDTMRVALARLAGRSHREVDWEPIPNGAIVSVTVLRPVRA</sequence>
<reference evidence="5 6" key="1">
    <citation type="submission" date="2018-03" db="EMBL/GenBank/DDBJ databases">
        <title>Genomic Encyclopedia of Archaeal and Bacterial Type Strains, Phase II (KMG-II): from individual species to whole genera.</title>
        <authorList>
            <person name="Goeker M."/>
        </authorList>
    </citation>
    <scope>NUCLEOTIDE SEQUENCE [LARGE SCALE GENOMIC DNA]</scope>
    <source>
        <strain evidence="5 6">ATCC BAA-1496</strain>
    </source>
</reference>
<dbReference type="PROSITE" id="PS00175">
    <property type="entry name" value="PG_MUTASE"/>
    <property type="match status" value="1"/>
</dbReference>
<feature type="binding site" evidence="4">
    <location>
        <begin position="10"/>
        <end position="17"/>
    </location>
    <ligand>
        <name>substrate</name>
    </ligand>
</feature>
<evidence type="ECO:0000256" key="2">
    <source>
        <dbReference type="ARBA" id="ARBA00023235"/>
    </source>
</evidence>
<evidence type="ECO:0000256" key="1">
    <source>
        <dbReference type="ARBA" id="ARBA00023152"/>
    </source>
</evidence>
<dbReference type="SUPFAM" id="SSF53254">
    <property type="entry name" value="Phosphoglycerate mutase-like"/>
    <property type="match status" value="1"/>
</dbReference>
<evidence type="ECO:0000256" key="3">
    <source>
        <dbReference type="PIRSR" id="PIRSR613078-1"/>
    </source>
</evidence>
<dbReference type="Proteomes" id="UP000237822">
    <property type="component" value="Unassembled WGS sequence"/>
</dbReference>
<dbReference type="GO" id="GO:0016791">
    <property type="term" value="F:phosphatase activity"/>
    <property type="evidence" value="ECO:0007669"/>
    <property type="project" value="TreeGrafter"/>
</dbReference>
<dbReference type="SMART" id="SM00855">
    <property type="entry name" value="PGAM"/>
    <property type="match status" value="1"/>
</dbReference>
<evidence type="ECO:0000313" key="6">
    <source>
        <dbReference type="Proteomes" id="UP000237822"/>
    </source>
</evidence>
<dbReference type="OrthoDB" id="4697614at2"/>
<accession>A0A2T0UZM8</accession>
<dbReference type="AlphaFoldDB" id="A0A2T0UZM8"/>
<protein>
    <submittedName>
        <fullName evidence="5">Putative phosphoglycerate mutase</fullName>
    </submittedName>
</protein>
<dbReference type="RefSeq" id="WP_106296346.1">
    <property type="nucleotide sequence ID" value="NZ_PVTI01000002.1"/>
</dbReference>
<feature type="active site" description="Tele-phosphohistidine intermediate" evidence="3">
    <location>
        <position position="11"/>
    </location>
</feature>
<dbReference type="PIRSF" id="PIRSF000709">
    <property type="entry name" value="6PFK_2-Ptase"/>
    <property type="match status" value="1"/>
</dbReference>
<dbReference type="Pfam" id="PF00300">
    <property type="entry name" value="His_Phos_1"/>
    <property type="match status" value="1"/>
</dbReference>